<comment type="pathway">
    <text evidence="9">Protein modification; lipoprotein biosynthesis (signal peptide cleavage).</text>
</comment>
<keyword evidence="3 9" id="KW-0645">Protease</keyword>
<feature type="active site" evidence="9">
    <location>
        <position position="121"/>
    </location>
</feature>
<comment type="function">
    <text evidence="9 10">This protein specifically catalyzes the removal of signal peptides from prolipoproteins.</text>
</comment>
<feature type="active site" evidence="9">
    <location>
        <position position="139"/>
    </location>
</feature>
<keyword evidence="8 9" id="KW-0472">Membrane</keyword>
<evidence type="ECO:0000256" key="11">
    <source>
        <dbReference type="RuleBase" id="RU004181"/>
    </source>
</evidence>
<evidence type="ECO:0000256" key="5">
    <source>
        <dbReference type="ARBA" id="ARBA00022750"/>
    </source>
</evidence>
<dbReference type="PROSITE" id="PS00855">
    <property type="entry name" value="SPASE_II"/>
    <property type="match status" value="1"/>
</dbReference>
<dbReference type="PANTHER" id="PTHR33695:SF1">
    <property type="entry name" value="LIPOPROTEIN SIGNAL PEPTIDASE"/>
    <property type="match status" value="1"/>
</dbReference>
<keyword evidence="4 9" id="KW-0812">Transmembrane</keyword>
<keyword evidence="2 9" id="KW-1003">Cell membrane</keyword>
<dbReference type="GO" id="GO:0005886">
    <property type="term" value="C:plasma membrane"/>
    <property type="evidence" value="ECO:0007669"/>
    <property type="project" value="UniProtKB-SubCell"/>
</dbReference>
<organism evidence="12">
    <name type="scientific">Desulfurella acetivorans</name>
    <dbReference type="NCBI Taxonomy" id="33002"/>
    <lineage>
        <taxon>Bacteria</taxon>
        <taxon>Pseudomonadati</taxon>
        <taxon>Campylobacterota</taxon>
        <taxon>Desulfurellia</taxon>
        <taxon>Desulfurellales</taxon>
        <taxon>Desulfurellaceae</taxon>
        <taxon>Desulfurella</taxon>
    </lineage>
</organism>
<evidence type="ECO:0000256" key="1">
    <source>
        <dbReference type="ARBA" id="ARBA00006139"/>
    </source>
</evidence>
<gene>
    <name evidence="9 12" type="primary">lspA</name>
    <name evidence="12" type="ORF">ENX80_00505</name>
</gene>
<feature type="transmembrane region" description="Helical" evidence="9">
    <location>
        <begin position="65"/>
        <end position="87"/>
    </location>
</feature>
<comment type="catalytic activity">
    <reaction evidence="9 10">
        <text>Release of signal peptides from bacterial membrane prolipoproteins. Hydrolyzes -Xaa-Yaa-Zaa-|-(S,diacylglyceryl)Cys-, in which Xaa is hydrophobic (preferably Leu), and Yaa (Ala or Ser) and Zaa (Gly or Ala) have small, neutral side chains.</text>
        <dbReference type="EC" id="3.4.23.36"/>
    </reaction>
</comment>
<dbReference type="NCBIfam" id="TIGR00077">
    <property type="entry name" value="lspA"/>
    <property type="match status" value="1"/>
</dbReference>
<dbReference type="HAMAP" id="MF_00161">
    <property type="entry name" value="LspA"/>
    <property type="match status" value="1"/>
</dbReference>
<dbReference type="Pfam" id="PF01252">
    <property type="entry name" value="Peptidase_A8"/>
    <property type="match status" value="1"/>
</dbReference>
<evidence type="ECO:0000313" key="12">
    <source>
        <dbReference type="EMBL" id="HGA37289.1"/>
    </source>
</evidence>
<dbReference type="EC" id="3.4.23.36" evidence="9"/>
<dbReference type="PRINTS" id="PR00781">
    <property type="entry name" value="LIPOSIGPTASE"/>
</dbReference>
<accession>A0A832EXE3</accession>
<evidence type="ECO:0000256" key="4">
    <source>
        <dbReference type="ARBA" id="ARBA00022692"/>
    </source>
</evidence>
<reference evidence="12" key="1">
    <citation type="journal article" date="2020" name="mSystems">
        <title>Genome- and Community-Level Interaction Insights into Carbon Utilization and Element Cycling Functions of Hydrothermarchaeota in Hydrothermal Sediment.</title>
        <authorList>
            <person name="Zhou Z."/>
            <person name="Liu Y."/>
            <person name="Xu W."/>
            <person name="Pan J."/>
            <person name="Luo Z.H."/>
            <person name="Li M."/>
        </authorList>
    </citation>
    <scope>NUCLEOTIDE SEQUENCE [LARGE SCALE GENOMIC DNA]</scope>
    <source>
        <strain evidence="12">SpSt-972</strain>
    </source>
</reference>
<dbReference type="GO" id="GO:0006508">
    <property type="term" value="P:proteolysis"/>
    <property type="evidence" value="ECO:0007669"/>
    <property type="project" value="UniProtKB-KW"/>
</dbReference>
<dbReference type="GO" id="GO:0004190">
    <property type="term" value="F:aspartic-type endopeptidase activity"/>
    <property type="evidence" value="ECO:0007669"/>
    <property type="project" value="UniProtKB-UniRule"/>
</dbReference>
<proteinExistence type="inferred from homology"/>
<evidence type="ECO:0000256" key="2">
    <source>
        <dbReference type="ARBA" id="ARBA00022475"/>
    </source>
</evidence>
<feature type="transmembrane region" description="Helical" evidence="9">
    <location>
        <begin position="94"/>
        <end position="111"/>
    </location>
</feature>
<dbReference type="InterPro" id="IPR001872">
    <property type="entry name" value="Peptidase_A8"/>
</dbReference>
<evidence type="ECO:0000256" key="7">
    <source>
        <dbReference type="ARBA" id="ARBA00022989"/>
    </source>
</evidence>
<comment type="similarity">
    <text evidence="1 9 11">Belongs to the peptidase A8 family.</text>
</comment>
<evidence type="ECO:0000256" key="3">
    <source>
        <dbReference type="ARBA" id="ARBA00022670"/>
    </source>
</evidence>
<evidence type="ECO:0000256" key="8">
    <source>
        <dbReference type="ARBA" id="ARBA00023136"/>
    </source>
</evidence>
<comment type="caution">
    <text evidence="12">The sequence shown here is derived from an EMBL/GenBank/DDBJ whole genome shotgun (WGS) entry which is preliminary data.</text>
</comment>
<name>A0A832EXE3_DESAE</name>
<dbReference type="PANTHER" id="PTHR33695">
    <property type="entry name" value="LIPOPROTEIN SIGNAL PEPTIDASE"/>
    <property type="match status" value="1"/>
</dbReference>
<dbReference type="EMBL" id="DTPL01000032">
    <property type="protein sequence ID" value="HGA37289.1"/>
    <property type="molecule type" value="Genomic_DNA"/>
</dbReference>
<keyword evidence="7 9" id="KW-1133">Transmembrane helix</keyword>
<feature type="transmembrane region" description="Helical" evidence="9">
    <location>
        <begin position="7"/>
        <end position="24"/>
    </location>
</feature>
<keyword evidence="6 9" id="KW-0378">Hydrolase</keyword>
<dbReference type="AlphaFoldDB" id="A0A832EXE3"/>
<feature type="transmembrane region" description="Helical" evidence="9">
    <location>
        <begin position="131"/>
        <end position="151"/>
    </location>
</feature>
<keyword evidence="5 9" id="KW-0064">Aspartyl protease</keyword>
<evidence type="ECO:0000256" key="9">
    <source>
        <dbReference type="HAMAP-Rule" id="MF_00161"/>
    </source>
</evidence>
<comment type="subcellular location">
    <subcellularLocation>
        <location evidence="9">Cell membrane</location>
        <topology evidence="9">Multi-pass membrane protein</topology>
    </subcellularLocation>
</comment>
<evidence type="ECO:0000256" key="10">
    <source>
        <dbReference type="RuleBase" id="RU000594"/>
    </source>
</evidence>
<protein>
    <recommendedName>
        <fullName evidence="9">Lipoprotein signal peptidase</fullName>
        <ecNumber evidence="9">3.4.23.36</ecNumber>
    </recommendedName>
    <alternativeName>
        <fullName evidence="9">Prolipoprotein signal peptidase</fullName>
    </alternativeName>
    <alternativeName>
        <fullName evidence="9">Signal peptidase II</fullName>
        <shortName evidence="9">SPase II</shortName>
    </alternativeName>
</protein>
<dbReference type="UniPathway" id="UPA00665"/>
<sequence length="158" mass="18399">MFRKYKYVLGVLLTLLFFAIDWFSKYYLARLTVDRTITIIPNFFNLVYVQNSGIAFGFLAHLSGIYRFIFLIAISSIVVIIAFYFMFRNDTSKTLFVGLTMLAGGALGNLYDRVLHGYVLDFFDFYIKTYHYPAFNFADSFITIGILLILYDRISKKN</sequence>
<evidence type="ECO:0000256" key="6">
    <source>
        <dbReference type="ARBA" id="ARBA00022801"/>
    </source>
</evidence>